<dbReference type="PANTHER" id="PTHR13275">
    <property type="entry name" value="YL-1 PROTEIN TRANSCRIPTION FACTOR-LIKE 1"/>
    <property type="match status" value="1"/>
</dbReference>
<evidence type="ECO:0000259" key="2">
    <source>
        <dbReference type="Pfam" id="PF05764"/>
    </source>
</evidence>
<evidence type="ECO:0000256" key="1">
    <source>
        <dbReference type="SAM" id="MobiDB-lite"/>
    </source>
</evidence>
<protein>
    <recommendedName>
        <fullName evidence="2">Vps72/YL1 N-terminal domain-containing protein</fullName>
    </recommendedName>
</protein>
<dbReference type="GO" id="GO:0005634">
    <property type="term" value="C:nucleus"/>
    <property type="evidence" value="ECO:0007669"/>
    <property type="project" value="TreeGrafter"/>
</dbReference>
<accession>A0AAU9JT86</accession>
<dbReference type="InterPro" id="IPR046757">
    <property type="entry name" value="YL1_N"/>
</dbReference>
<evidence type="ECO:0000313" key="4">
    <source>
        <dbReference type="Proteomes" id="UP001162131"/>
    </source>
</evidence>
<dbReference type="PANTHER" id="PTHR13275:SF4">
    <property type="entry name" value="VACUOLAR PROTEIN SORTING-ASSOCIATED PROTEIN 72 HOMOLOG"/>
    <property type="match status" value="1"/>
</dbReference>
<feature type="region of interest" description="Disordered" evidence="1">
    <location>
        <begin position="40"/>
        <end position="90"/>
    </location>
</feature>
<organism evidence="3 4">
    <name type="scientific">Blepharisma stoltei</name>
    <dbReference type="NCBI Taxonomy" id="1481888"/>
    <lineage>
        <taxon>Eukaryota</taxon>
        <taxon>Sar</taxon>
        <taxon>Alveolata</taxon>
        <taxon>Ciliophora</taxon>
        <taxon>Postciliodesmatophora</taxon>
        <taxon>Heterotrichea</taxon>
        <taxon>Heterotrichida</taxon>
        <taxon>Blepharismidae</taxon>
        <taxon>Blepharisma</taxon>
    </lineage>
</organism>
<dbReference type="EMBL" id="CAJZBQ010000041">
    <property type="protein sequence ID" value="CAG9326662.1"/>
    <property type="molecule type" value="Genomic_DNA"/>
</dbReference>
<dbReference type="Pfam" id="PF05764">
    <property type="entry name" value="YL1"/>
    <property type="match status" value="1"/>
</dbReference>
<sequence>MIRELPQRATRGKRMTELLGEEKDLDEAFWNQDYFKEKDTDTEYEAESEQGDIFDEDFFKSESEEEVEKETEEKSEKKIKKKKEIKQKKKEKHHVVSKMKMFTQRQMLEEAAITEMYNSHSLRQLLNIEEDKKQSAIVKKNTFQPTWRLVDSNKSGKRNLTLWTAENLEIPGANDMNIEKEEKGKYKDPLTGTHYNTAEEFLKVRENYFLDQEKTIIKQIRELQAQQKKIL</sequence>
<name>A0AAU9JT86_9CILI</name>
<proteinExistence type="predicted"/>
<gene>
    <name evidence="3" type="ORF">BSTOLATCC_MIC41936</name>
</gene>
<comment type="caution">
    <text evidence="3">The sequence shown here is derived from an EMBL/GenBank/DDBJ whole genome shotgun (WGS) entry which is preliminary data.</text>
</comment>
<feature type="compositionally biased region" description="Basic residues" evidence="1">
    <location>
        <begin position="77"/>
        <end position="90"/>
    </location>
</feature>
<feature type="domain" description="Vps72/YL1 N-terminal" evidence="2">
    <location>
        <begin position="81"/>
        <end position="144"/>
    </location>
</feature>
<reference evidence="3" key="1">
    <citation type="submission" date="2021-09" db="EMBL/GenBank/DDBJ databases">
        <authorList>
            <consortium name="AG Swart"/>
            <person name="Singh M."/>
            <person name="Singh A."/>
            <person name="Seah K."/>
            <person name="Emmerich C."/>
        </authorList>
    </citation>
    <scope>NUCLEOTIDE SEQUENCE</scope>
    <source>
        <strain evidence="3">ATCC30299</strain>
    </source>
</reference>
<dbReference type="Proteomes" id="UP001162131">
    <property type="component" value="Unassembled WGS sequence"/>
</dbReference>
<feature type="compositionally biased region" description="Acidic residues" evidence="1">
    <location>
        <begin position="42"/>
        <end position="56"/>
    </location>
</feature>
<evidence type="ECO:0000313" key="3">
    <source>
        <dbReference type="EMBL" id="CAG9326662.1"/>
    </source>
</evidence>
<dbReference type="AlphaFoldDB" id="A0AAU9JT86"/>
<keyword evidence="4" id="KW-1185">Reference proteome</keyword>